<evidence type="ECO:0000256" key="8">
    <source>
        <dbReference type="ARBA" id="ARBA00023136"/>
    </source>
</evidence>
<dbReference type="AlphaFoldDB" id="A0A8J7HXP7"/>
<name>A0A8J7HXP7_9NOST</name>
<protein>
    <submittedName>
        <fullName evidence="10">Tyrosine transporter</fullName>
    </submittedName>
</protein>
<feature type="transmembrane region" description="Helical" evidence="9">
    <location>
        <begin position="414"/>
        <end position="432"/>
    </location>
</feature>
<keyword evidence="2" id="KW-0813">Transport</keyword>
<keyword evidence="3" id="KW-1003">Cell membrane</keyword>
<sequence length="436" mass="46464">MIPIDTVIKPHTLEVTRLFSNLQLDGNKLSHQPGSVLGSTALVAGTTVGAGILALPAVTLPSGVVPSTFLLIAVWIYALVSALLIAEASLNAMRLQGRASVGFLAMVEKTLGFMGARIAGGAYLFLHYALLIAYITQGGEILVSVFAKQLGIHNVIPTWIGTTIFTLLFGGIMYLGKEKFVEKLNSVFVAIVIASFLGLLLLGVGQVKIVQFSFQNWSTLGSAVSVMCVALFYHNIVPVVVTQLEGDTRKIRQSIILGSVIPLIMFLAWNAVILGSVSPDMVRGTVNSGTVFDPLQVLRSGGAGEWLAVLVSIFSEFAIATSFIGFVYGLLDFFQDISIIASPTSSNRLPLYSLVFLPSVSLGIVNPNIFLTALDYVGTFSVSVLGGIIPVLMTWKQRQDLNSISQPLVPGGKVTLIVMIVIALAILLRQILSISG</sequence>
<evidence type="ECO:0000256" key="7">
    <source>
        <dbReference type="ARBA" id="ARBA00022989"/>
    </source>
</evidence>
<dbReference type="Pfam" id="PF03222">
    <property type="entry name" value="Trp_Tyr_perm"/>
    <property type="match status" value="1"/>
</dbReference>
<feature type="transmembrane region" description="Helical" evidence="9">
    <location>
        <begin position="254"/>
        <end position="277"/>
    </location>
</feature>
<evidence type="ECO:0000256" key="6">
    <source>
        <dbReference type="ARBA" id="ARBA00022970"/>
    </source>
</evidence>
<feature type="transmembrane region" description="Helical" evidence="9">
    <location>
        <begin position="156"/>
        <end position="175"/>
    </location>
</feature>
<keyword evidence="4" id="KW-0997">Cell inner membrane</keyword>
<reference evidence="10 11" key="1">
    <citation type="journal article" date="2021" name="Int. J. Syst. Evol. Microbiol.">
        <title>Amazonocrinis nigriterrae gen. nov., sp. nov., Atlanticothrix silvestris gen. nov., sp. nov. and Dendronalium phyllosphericum gen. nov., sp. nov., nostocacean cyanobacteria from Brazilian environments.</title>
        <authorList>
            <person name="Alvarenga D.O."/>
            <person name="Andreote A.P.D."/>
            <person name="Branco L.H.Z."/>
            <person name="Delbaje E."/>
            <person name="Cruz R.B."/>
            <person name="Varani A.M."/>
            <person name="Fiore M.F."/>
        </authorList>
    </citation>
    <scope>NUCLEOTIDE SEQUENCE [LARGE SCALE GENOMIC DNA]</scope>
    <source>
        <strain evidence="10 11">CENA67</strain>
    </source>
</reference>
<dbReference type="PANTHER" id="PTHR32195:SF26">
    <property type="entry name" value="TRYPTOPHAN OR TYROSINE TRANSPORTER PROTEIN"/>
    <property type="match status" value="1"/>
</dbReference>
<dbReference type="Proteomes" id="UP000632766">
    <property type="component" value="Unassembled WGS sequence"/>
</dbReference>
<dbReference type="GO" id="GO:0005886">
    <property type="term" value="C:plasma membrane"/>
    <property type="evidence" value="ECO:0007669"/>
    <property type="project" value="UniProtKB-SubCell"/>
</dbReference>
<feature type="transmembrane region" description="Helical" evidence="9">
    <location>
        <begin position="219"/>
        <end position="242"/>
    </location>
</feature>
<evidence type="ECO:0000256" key="3">
    <source>
        <dbReference type="ARBA" id="ARBA00022475"/>
    </source>
</evidence>
<comment type="caution">
    <text evidence="10">The sequence shown here is derived from an EMBL/GenBank/DDBJ whole genome shotgun (WGS) entry which is preliminary data.</text>
</comment>
<dbReference type="PRINTS" id="PR00166">
    <property type="entry name" value="AROAAPRMEASE"/>
</dbReference>
<dbReference type="GO" id="GO:0015173">
    <property type="term" value="F:aromatic amino acid transmembrane transporter activity"/>
    <property type="evidence" value="ECO:0007669"/>
    <property type="project" value="InterPro"/>
</dbReference>
<dbReference type="InterPro" id="IPR018227">
    <property type="entry name" value="Amino_acid_transport_2"/>
</dbReference>
<evidence type="ECO:0000256" key="5">
    <source>
        <dbReference type="ARBA" id="ARBA00022692"/>
    </source>
</evidence>
<feature type="transmembrane region" description="Helical" evidence="9">
    <location>
        <begin position="69"/>
        <end position="90"/>
    </location>
</feature>
<evidence type="ECO:0000313" key="10">
    <source>
        <dbReference type="EMBL" id="MBH8566977.1"/>
    </source>
</evidence>
<dbReference type="Gene3D" id="1.20.1740.10">
    <property type="entry name" value="Amino acid/polyamine transporter I"/>
    <property type="match status" value="1"/>
</dbReference>
<dbReference type="GO" id="GO:0003333">
    <property type="term" value="P:amino acid transmembrane transport"/>
    <property type="evidence" value="ECO:0007669"/>
    <property type="project" value="InterPro"/>
</dbReference>
<dbReference type="PANTHER" id="PTHR32195">
    <property type="entry name" value="OS07G0662800 PROTEIN"/>
    <property type="match status" value="1"/>
</dbReference>
<keyword evidence="11" id="KW-1185">Reference proteome</keyword>
<feature type="transmembrane region" description="Helical" evidence="9">
    <location>
        <begin position="36"/>
        <end position="57"/>
    </location>
</feature>
<comment type="subcellular location">
    <subcellularLocation>
        <location evidence="1">Cell inner membrane</location>
        <topology evidence="1">Multi-pass membrane protein</topology>
    </subcellularLocation>
</comment>
<evidence type="ECO:0000256" key="2">
    <source>
        <dbReference type="ARBA" id="ARBA00022448"/>
    </source>
</evidence>
<dbReference type="InterPro" id="IPR013059">
    <property type="entry name" value="Trp_tyr_transpt"/>
</dbReference>
<gene>
    <name evidence="10" type="ORF">I8748_33345</name>
</gene>
<feature type="transmembrane region" description="Helical" evidence="9">
    <location>
        <begin position="376"/>
        <end position="393"/>
    </location>
</feature>
<feature type="transmembrane region" description="Helical" evidence="9">
    <location>
        <begin position="111"/>
        <end position="136"/>
    </location>
</feature>
<feature type="transmembrane region" description="Helical" evidence="9">
    <location>
        <begin position="351"/>
        <end position="370"/>
    </location>
</feature>
<keyword evidence="5 9" id="KW-0812">Transmembrane</keyword>
<proteinExistence type="predicted"/>
<keyword evidence="8 9" id="KW-0472">Membrane</keyword>
<organism evidence="10 11">
    <name type="scientific">Amazonocrinis nigriterrae CENA67</name>
    <dbReference type="NCBI Taxonomy" id="2794033"/>
    <lineage>
        <taxon>Bacteria</taxon>
        <taxon>Bacillati</taxon>
        <taxon>Cyanobacteriota</taxon>
        <taxon>Cyanophyceae</taxon>
        <taxon>Nostocales</taxon>
        <taxon>Nostocaceae</taxon>
        <taxon>Amazonocrinis</taxon>
        <taxon>Amazonocrinis nigriterrae</taxon>
    </lineage>
</organism>
<accession>A0A8J7HXP7</accession>
<evidence type="ECO:0000256" key="9">
    <source>
        <dbReference type="SAM" id="Phobius"/>
    </source>
</evidence>
<evidence type="ECO:0000256" key="4">
    <source>
        <dbReference type="ARBA" id="ARBA00022519"/>
    </source>
</evidence>
<keyword evidence="6" id="KW-0029">Amino-acid transport</keyword>
<evidence type="ECO:0000313" key="11">
    <source>
        <dbReference type="Proteomes" id="UP000632766"/>
    </source>
</evidence>
<dbReference type="EMBL" id="JAECZC010000108">
    <property type="protein sequence ID" value="MBH8566977.1"/>
    <property type="molecule type" value="Genomic_DNA"/>
</dbReference>
<dbReference type="RefSeq" id="WP_198128706.1">
    <property type="nucleotide sequence ID" value="NZ_JAECZC010000108.1"/>
</dbReference>
<keyword evidence="7 9" id="KW-1133">Transmembrane helix</keyword>
<evidence type="ECO:0000256" key="1">
    <source>
        <dbReference type="ARBA" id="ARBA00004429"/>
    </source>
</evidence>
<feature type="transmembrane region" description="Helical" evidence="9">
    <location>
        <begin position="306"/>
        <end position="331"/>
    </location>
</feature>
<feature type="transmembrane region" description="Helical" evidence="9">
    <location>
        <begin position="187"/>
        <end position="207"/>
    </location>
</feature>